<dbReference type="GO" id="GO:0005634">
    <property type="term" value="C:nucleus"/>
    <property type="evidence" value="ECO:0007669"/>
    <property type="project" value="TreeGrafter"/>
</dbReference>
<dbReference type="InterPro" id="IPR012337">
    <property type="entry name" value="RNaseH-like_sf"/>
</dbReference>
<protein>
    <submittedName>
        <fullName evidence="2">Zinc finger BED domain-containing protein 4-like</fullName>
    </submittedName>
</protein>
<evidence type="ECO:0000313" key="1">
    <source>
        <dbReference type="Proteomes" id="UP000829999"/>
    </source>
</evidence>
<name>A0A9R0EE30_SPOFR</name>
<dbReference type="PANTHER" id="PTHR47241">
    <property type="entry name" value="FINGER PROTEIN, PUTATIVE-RELATED"/>
    <property type="match status" value="1"/>
</dbReference>
<keyword evidence="1" id="KW-1185">Reference proteome</keyword>
<dbReference type="AlphaFoldDB" id="A0A9R0EE30"/>
<dbReference type="SUPFAM" id="SSF53098">
    <property type="entry name" value="Ribonuclease H-like"/>
    <property type="match status" value="1"/>
</dbReference>
<dbReference type="Proteomes" id="UP000829999">
    <property type="component" value="Unplaced"/>
</dbReference>
<accession>A0A9R0EE30</accession>
<dbReference type="RefSeq" id="XP_050563609.1">
    <property type="nucleotide sequence ID" value="XM_050707652.1"/>
</dbReference>
<evidence type="ECO:0000313" key="2">
    <source>
        <dbReference type="RefSeq" id="XP_050563609.1"/>
    </source>
</evidence>
<sequence>MANALPHYKVPGRTYMTEKIVPDIYNRICAKIEASISQAAALSVTSDIWTCQHNNESFLSFTAHWISPEFILEHSVLAMKSFPGSHSGINIAKELNTITERWNFPQSKIHLLVHDSGSNMIKGVRDAGYDSGRCFIHSLQRAIEESLKSQPEILQMIATARRIVTHFNHSGLAEQKLKSIQQELNLPNHQLVQDVSTRWNSTYYLMERLLEQKRAVSLYITDHETLLNLMHAQWELLEQCIKLLKPFEEITKITSSGISCISEVIPHAVTLLKYLGKAETAEKVPNLVTMRSSLQAELERRFSFDDKNKYLVATFLDPRFKTSFLGLVQAERARQTILLEALKKSCDESTESSSRETEEGCDRGEL</sequence>
<dbReference type="InterPro" id="IPR052865">
    <property type="entry name" value="Zinc_finger_BED"/>
</dbReference>
<organism evidence="1 2">
    <name type="scientific">Spodoptera frugiperda</name>
    <name type="common">Fall armyworm</name>
    <dbReference type="NCBI Taxonomy" id="7108"/>
    <lineage>
        <taxon>Eukaryota</taxon>
        <taxon>Metazoa</taxon>
        <taxon>Ecdysozoa</taxon>
        <taxon>Arthropoda</taxon>
        <taxon>Hexapoda</taxon>
        <taxon>Insecta</taxon>
        <taxon>Pterygota</taxon>
        <taxon>Neoptera</taxon>
        <taxon>Endopterygota</taxon>
        <taxon>Lepidoptera</taxon>
        <taxon>Glossata</taxon>
        <taxon>Ditrysia</taxon>
        <taxon>Noctuoidea</taxon>
        <taxon>Noctuidae</taxon>
        <taxon>Amphipyrinae</taxon>
        <taxon>Spodoptera</taxon>
    </lineage>
</organism>
<reference evidence="2" key="1">
    <citation type="submission" date="2025-08" db="UniProtKB">
        <authorList>
            <consortium name="RefSeq"/>
        </authorList>
    </citation>
    <scope>IDENTIFICATION</scope>
    <source>
        <tissue evidence="2">Whole larval tissue</tissue>
    </source>
</reference>
<dbReference type="PANTHER" id="PTHR47241:SF1">
    <property type="entry name" value="BED-TYPE DOMAIN-CONTAINING PROTEIN"/>
    <property type="match status" value="1"/>
</dbReference>
<gene>
    <name evidence="2" type="primary">LOC126913001</name>
</gene>
<proteinExistence type="predicted"/>
<dbReference type="OrthoDB" id="117690at2759"/>
<dbReference type="GeneID" id="126913001"/>